<feature type="region of interest" description="Disordered" evidence="2">
    <location>
        <begin position="1048"/>
        <end position="1070"/>
    </location>
</feature>
<keyword evidence="4" id="KW-1185">Reference proteome</keyword>
<proteinExistence type="predicted"/>
<feature type="coiled-coil region" evidence="1">
    <location>
        <begin position="226"/>
        <end position="386"/>
    </location>
</feature>
<feature type="compositionally biased region" description="Basic and acidic residues" evidence="2">
    <location>
        <begin position="1011"/>
        <end position="1023"/>
    </location>
</feature>
<feature type="region of interest" description="Disordered" evidence="2">
    <location>
        <begin position="861"/>
        <end position="889"/>
    </location>
</feature>
<dbReference type="Proteomes" id="UP001176961">
    <property type="component" value="Unassembled WGS sequence"/>
</dbReference>
<accession>A0AA36GV45</accession>
<feature type="compositionally biased region" description="Basic and acidic residues" evidence="2">
    <location>
        <begin position="870"/>
        <end position="884"/>
    </location>
</feature>
<feature type="coiled-coil region" evidence="1">
    <location>
        <begin position="772"/>
        <end position="806"/>
    </location>
</feature>
<dbReference type="AlphaFoldDB" id="A0AA36GV45"/>
<keyword evidence="1" id="KW-0175">Coiled coil</keyword>
<protein>
    <submittedName>
        <fullName evidence="3">Uncharacterized protein</fullName>
    </submittedName>
</protein>
<gene>
    <name evidence="3" type="ORF">CYNAS_LOCUS10841</name>
</gene>
<feature type="compositionally biased region" description="Low complexity" evidence="2">
    <location>
        <begin position="984"/>
        <end position="1004"/>
    </location>
</feature>
<comment type="caution">
    <text evidence="3">The sequence shown here is derived from an EMBL/GenBank/DDBJ whole genome shotgun (WGS) entry which is preliminary data.</text>
</comment>
<reference evidence="3" key="1">
    <citation type="submission" date="2023-07" db="EMBL/GenBank/DDBJ databases">
        <authorList>
            <consortium name="CYATHOMIX"/>
        </authorList>
    </citation>
    <scope>NUCLEOTIDE SEQUENCE</scope>
    <source>
        <strain evidence="3">N/A</strain>
    </source>
</reference>
<feature type="coiled-coil region" evidence="1">
    <location>
        <begin position="416"/>
        <end position="729"/>
    </location>
</feature>
<organism evidence="3 4">
    <name type="scientific">Cylicocyclus nassatus</name>
    <name type="common">Nematode worm</name>
    <dbReference type="NCBI Taxonomy" id="53992"/>
    <lineage>
        <taxon>Eukaryota</taxon>
        <taxon>Metazoa</taxon>
        <taxon>Ecdysozoa</taxon>
        <taxon>Nematoda</taxon>
        <taxon>Chromadorea</taxon>
        <taxon>Rhabditida</taxon>
        <taxon>Rhabditina</taxon>
        <taxon>Rhabditomorpha</taxon>
        <taxon>Strongyloidea</taxon>
        <taxon>Strongylidae</taxon>
        <taxon>Cylicocyclus</taxon>
    </lineage>
</organism>
<evidence type="ECO:0000256" key="2">
    <source>
        <dbReference type="SAM" id="MobiDB-lite"/>
    </source>
</evidence>
<feature type="region of interest" description="Disordered" evidence="2">
    <location>
        <begin position="978"/>
        <end position="1023"/>
    </location>
</feature>
<evidence type="ECO:0000313" key="3">
    <source>
        <dbReference type="EMBL" id="CAJ0598858.1"/>
    </source>
</evidence>
<evidence type="ECO:0000256" key="1">
    <source>
        <dbReference type="SAM" id="Coils"/>
    </source>
</evidence>
<sequence>MAGMEVDGKTEDALLFWVNAYGDFLHIESVTALDKLWREHLPSLLNCLKNGNSVRVVSPSAQSVYQELFTHFSTLCDQERFVQSISAEMAAKGDKFEIAKFLAILLNEFRISQNEVIASSVRALEKEGHDVPITALLNAFDSEKSDWWSVMLSQSPRRPADDHMLQFVTPRRQSYPAEEFTGMSVNRSSFITPRCPPRRNESNAHTVARCEGSPLLDAINSPKVRDLRKEREIRGLRKQINELEDQISFYEKNATDAKHQTDKLLDEVASKKARIRELELEKKLLQQHCDESDTKATSLAKRVESLERENGELKRTLTSHKASAEKFEDERVQLQEQLAAKQEIMQMLERKARDACDELDRALEAKKSIEQEKNSLASALEKLTKSTESDNEQYHAALADCRKRYEDEISKHATLYSEEMARNADLQKHLREMSEKLEDLQVKYDSDTTVLKRSLDEVKKSSKEKYDAIVEKMNEIQLELADSLERSKTKSLEHEEELKRLENVHAEAQNRKDVQLTAVRARIKELEEKTLEQERTARDLRKHCSDLTAERGALEAANAELLIKLESKSDDLKDVKETLERLQTEMDSLKLKHGDSVKSCEVLQLEVKRLQRKIHEGEGRINDLLECEQQLMTLKEQYSNVLEEAEVVRQDREQQKKHFETTACELKNTIEALKVKVREVEEKNENSAREVERQKEEFNLKEQGLCDQIVRLNEEKEQLSSQISLLETDLSKERSARTQIEEETIANRAEMELQNYKLKEMSERLSIVQSADSEQSESLVRLEQELEAKKEENMRAMIECDTLRQKDALRSTQLHDFAERIKCIEHDIALSAEKNTRLEVENTALKDQLEMFEMVFMRKTRSEKRKAQKSLKDAGDPAKRDISPHTRPLFSTSLDESAVLLSRGHHGLTEATEVPAPEPLNDKDFLLKKVIPKFDAATSVSDLAILSSLQPASSQSNLTTTVNGSDLSLAASSTISHSRHSLARSEFSRPSLSSRSEFSRPSLSGLSMGSKRREGPDTDRSRLKELQRRNEMLHPAMRCAYATEVTTYSSPTGSENVVKNGTQSARKGKKLMQRAASYVKRRLPLSESTNSVN</sequence>
<name>A0AA36GV45_CYLNA</name>
<evidence type="ECO:0000313" key="4">
    <source>
        <dbReference type="Proteomes" id="UP001176961"/>
    </source>
</evidence>
<dbReference type="EMBL" id="CATQJL010000223">
    <property type="protein sequence ID" value="CAJ0598858.1"/>
    <property type="molecule type" value="Genomic_DNA"/>
</dbReference>
<feature type="compositionally biased region" description="Polar residues" evidence="2">
    <location>
        <begin position="1048"/>
        <end position="1065"/>
    </location>
</feature>